<evidence type="ECO:0000313" key="3">
    <source>
        <dbReference type="EMBL" id="TDE28029.1"/>
    </source>
</evidence>
<dbReference type="SUPFAM" id="SSF53756">
    <property type="entry name" value="UDP-Glycosyltransferase/glycogen phosphorylase"/>
    <property type="match status" value="1"/>
</dbReference>
<protein>
    <submittedName>
        <fullName evidence="3">Glycosyltransferase</fullName>
    </submittedName>
</protein>
<dbReference type="PANTHER" id="PTHR12526">
    <property type="entry name" value="GLYCOSYLTRANSFERASE"/>
    <property type="match status" value="1"/>
</dbReference>
<dbReference type="RefSeq" id="WP_132071923.1">
    <property type="nucleotide sequence ID" value="NZ_SMLH01000008.1"/>
</dbReference>
<feature type="domain" description="Glycosyl transferase family 1" evidence="1">
    <location>
        <begin position="178"/>
        <end position="334"/>
    </location>
</feature>
<evidence type="ECO:0000259" key="1">
    <source>
        <dbReference type="Pfam" id="PF00534"/>
    </source>
</evidence>
<keyword evidence="4" id="KW-1185">Reference proteome</keyword>
<dbReference type="Proteomes" id="UP000294685">
    <property type="component" value="Unassembled WGS sequence"/>
</dbReference>
<name>A0ABY2DPD4_9FLAO</name>
<dbReference type="Pfam" id="PF13439">
    <property type="entry name" value="Glyco_transf_4"/>
    <property type="match status" value="1"/>
</dbReference>
<dbReference type="InterPro" id="IPR001296">
    <property type="entry name" value="Glyco_trans_1"/>
</dbReference>
<dbReference type="Gene3D" id="3.40.50.2000">
    <property type="entry name" value="Glycogen Phosphorylase B"/>
    <property type="match status" value="2"/>
</dbReference>
<reference evidence="3 4" key="1">
    <citation type="submission" date="2019-03" db="EMBL/GenBank/DDBJ databases">
        <title>Novel species of Flavobacterium.</title>
        <authorList>
            <person name="Liu Q."/>
            <person name="Xin Y.-H."/>
        </authorList>
    </citation>
    <scope>NUCLEOTIDE SEQUENCE [LARGE SCALE GENOMIC DNA]</scope>
    <source>
        <strain evidence="3 4">LB2P22</strain>
    </source>
</reference>
<gene>
    <name evidence="3" type="ORF">E0I61_13085</name>
</gene>
<feature type="domain" description="Glycosyltransferase subfamily 4-like N-terminal" evidence="2">
    <location>
        <begin position="13"/>
        <end position="151"/>
    </location>
</feature>
<organism evidence="3 4">
    <name type="scientific">Flavobacterium ranwuense</name>
    <dbReference type="NCBI Taxonomy" id="2541725"/>
    <lineage>
        <taxon>Bacteria</taxon>
        <taxon>Pseudomonadati</taxon>
        <taxon>Bacteroidota</taxon>
        <taxon>Flavobacteriia</taxon>
        <taxon>Flavobacteriales</taxon>
        <taxon>Flavobacteriaceae</taxon>
        <taxon>Flavobacterium</taxon>
    </lineage>
</organism>
<dbReference type="InterPro" id="IPR028098">
    <property type="entry name" value="Glyco_trans_4-like_N"/>
</dbReference>
<evidence type="ECO:0000313" key="4">
    <source>
        <dbReference type="Proteomes" id="UP000294685"/>
    </source>
</evidence>
<sequence length="359" mass="40999">MRILQLIDSLEAGGAERMAVNYANALAKQIEFSGLVVGRKEGPLVNQIDDGVSYLFLNRNRVIDFKALFKLRNYVVIHKIAVIHTHSTSFFLAFLLKLLCPSIKIIWHDHYGDSEFLNKRPLLALRLITPFFSGIIAVNQNLKVWANENLHFENSIYLPNFPSEEKNGTDHTVLKGTSGKRIVSLANLRVQKDHFLLLEVAKKLKVSHADWTFHLVGKDFDDAYSKQIKSSIVENDLEKNVFLYGTKQDIKNILDQSTIAILTSQSEGLPVALLEYGLHKKPIIVTAVGEMPLVIQNGINGFLVDVQKEELFYKAIIELIEKEILRDVFGETLYKTIFENFSKKRIIKQYLNWLENSQK</sequence>
<accession>A0ABY2DPD4</accession>
<dbReference type="Pfam" id="PF00534">
    <property type="entry name" value="Glycos_transf_1"/>
    <property type="match status" value="1"/>
</dbReference>
<comment type="caution">
    <text evidence="3">The sequence shown here is derived from an EMBL/GenBank/DDBJ whole genome shotgun (WGS) entry which is preliminary data.</text>
</comment>
<dbReference type="EMBL" id="SMLH01000008">
    <property type="protein sequence ID" value="TDE28029.1"/>
    <property type="molecule type" value="Genomic_DNA"/>
</dbReference>
<proteinExistence type="predicted"/>
<evidence type="ECO:0000259" key="2">
    <source>
        <dbReference type="Pfam" id="PF13439"/>
    </source>
</evidence>